<comment type="similarity">
    <text evidence="1">Belongs to the ABI family.</text>
</comment>
<reference evidence="3" key="1">
    <citation type="submission" date="2022-01" db="EMBL/GenBank/DDBJ databases">
        <authorList>
            <person name="Braso-Vives M."/>
        </authorList>
    </citation>
    <scope>NUCLEOTIDE SEQUENCE</scope>
</reference>
<dbReference type="GO" id="GO:0001764">
    <property type="term" value="P:neuron migration"/>
    <property type="evidence" value="ECO:0007669"/>
    <property type="project" value="TreeGrafter"/>
</dbReference>
<dbReference type="Proteomes" id="UP000838412">
    <property type="component" value="Chromosome 17"/>
</dbReference>
<proteinExistence type="inferred from homology"/>
<feature type="compositionally biased region" description="Polar residues" evidence="2">
    <location>
        <begin position="248"/>
        <end position="262"/>
    </location>
</feature>
<accession>A0A8K0EES3</accession>
<name>A0A8K0EES3_BRALA</name>
<evidence type="ECO:0000313" key="3">
    <source>
        <dbReference type="EMBL" id="CAH1248961.1"/>
    </source>
</evidence>
<feature type="region of interest" description="Disordered" evidence="2">
    <location>
        <begin position="406"/>
        <end position="436"/>
    </location>
</feature>
<feature type="compositionally biased region" description="Polar residues" evidence="2">
    <location>
        <begin position="358"/>
        <end position="368"/>
    </location>
</feature>
<dbReference type="Gene3D" id="6.10.140.1620">
    <property type="match status" value="1"/>
</dbReference>
<dbReference type="PANTHER" id="PTHR10460">
    <property type="entry name" value="ABL INTERACTOR FAMILY MEMBER"/>
    <property type="match status" value="1"/>
</dbReference>
<dbReference type="GO" id="GO:0030027">
    <property type="term" value="C:lamellipodium"/>
    <property type="evidence" value="ECO:0007669"/>
    <property type="project" value="TreeGrafter"/>
</dbReference>
<dbReference type="GO" id="GO:0017124">
    <property type="term" value="F:SH3 domain binding"/>
    <property type="evidence" value="ECO:0007669"/>
    <property type="project" value="TreeGrafter"/>
</dbReference>
<dbReference type="PANTHER" id="PTHR10460:SF0">
    <property type="entry name" value="ABELSON INTERACTING PROTEIN, ISOFORM D"/>
    <property type="match status" value="1"/>
</dbReference>
<feature type="compositionally biased region" description="Polar residues" evidence="2">
    <location>
        <begin position="274"/>
        <end position="285"/>
    </location>
</feature>
<sequence>MESSLDDFVREKVRLREYGETLEKLAADCESNYVQAGNPQARSQAFHSSRQSAAKALTDVAYRINLLAQTLVNVLDGQNDTVKRLGADIGQLDAQADFRLETAAKQRVFALTAKQPPVEERPKVDGPKYVRRAKVEMKKFPPLNYDSLDRLGHGLILTPSTSMGRLSGVIDMDKFRAKQAAELNLPPDENDEDTKTDQTVEDMYSKLRKGRSPSKSKADEDDENVYERVDDSTGRTFGAKTLERLSSYSTFGRSSSPSSNPKYKTLPPGGKNSPKLTLSRNSSHVNRPKHAPPPPPAKVPLPPANGTASLTSTATNQSASPIPPSSQASANQKANAVSSTNPNASPIPPPANQKAEAVSSTTANQNASPILPRPPSQMLANQEAAPLSPLASPGTFLAAIKAAKLQTRNGTSEKSGAQKKEGVRVSVNDCLPPPPP</sequence>
<keyword evidence="4" id="KW-1185">Reference proteome</keyword>
<feature type="compositionally biased region" description="Pro residues" evidence="2">
    <location>
        <begin position="291"/>
        <end position="303"/>
    </location>
</feature>
<feature type="region of interest" description="Disordered" evidence="2">
    <location>
        <begin position="204"/>
        <end position="232"/>
    </location>
</feature>
<dbReference type="GO" id="GO:0031209">
    <property type="term" value="C:SCAR complex"/>
    <property type="evidence" value="ECO:0007669"/>
    <property type="project" value="TreeGrafter"/>
</dbReference>
<protein>
    <submittedName>
        <fullName evidence="3">ABI2 protein</fullName>
    </submittedName>
</protein>
<evidence type="ECO:0000256" key="1">
    <source>
        <dbReference type="ARBA" id="ARBA00010020"/>
    </source>
</evidence>
<dbReference type="OrthoDB" id="10020851at2759"/>
<evidence type="ECO:0000256" key="2">
    <source>
        <dbReference type="SAM" id="MobiDB-lite"/>
    </source>
</evidence>
<feature type="compositionally biased region" description="Low complexity" evidence="2">
    <location>
        <begin position="316"/>
        <end position="344"/>
    </location>
</feature>
<feature type="compositionally biased region" description="Polar residues" evidence="2">
    <location>
        <begin position="406"/>
        <end position="415"/>
    </location>
</feature>
<dbReference type="InterPro" id="IPR028457">
    <property type="entry name" value="ABI"/>
</dbReference>
<dbReference type="GO" id="GO:0098858">
    <property type="term" value="C:actin-based cell projection"/>
    <property type="evidence" value="ECO:0007669"/>
    <property type="project" value="TreeGrafter"/>
</dbReference>
<evidence type="ECO:0000313" key="4">
    <source>
        <dbReference type="Proteomes" id="UP000838412"/>
    </source>
</evidence>
<organism evidence="3 4">
    <name type="scientific">Branchiostoma lanceolatum</name>
    <name type="common">Common lancelet</name>
    <name type="synonym">Amphioxus lanceolatum</name>
    <dbReference type="NCBI Taxonomy" id="7740"/>
    <lineage>
        <taxon>Eukaryota</taxon>
        <taxon>Metazoa</taxon>
        <taxon>Chordata</taxon>
        <taxon>Cephalochordata</taxon>
        <taxon>Leptocardii</taxon>
        <taxon>Amphioxiformes</taxon>
        <taxon>Branchiostomatidae</taxon>
        <taxon>Branchiostoma</taxon>
    </lineage>
</organism>
<dbReference type="AlphaFoldDB" id="A0A8K0EES3"/>
<feature type="compositionally biased region" description="Polar residues" evidence="2">
    <location>
        <begin position="306"/>
        <end position="315"/>
    </location>
</feature>
<feature type="region of interest" description="Disordered" evidence="2">
    <location>
        <begin position="248"/>
        <end position="391"/>
    </location>
</feature>
<dbReference type="GO" id="GO:0035591">
    <property type="term" value="F:signaling adaptor activity"/>
    <property type="evidence" value="ECO:0007669"/>
    <property type="project" value="TreeGrafter"/>
</dbReference>
<gene>
    <name evidence="3" type="primary">ABI2</name>
    <name evidence="3" type="ORF">BLAG_LOCUS10226</name>
</gene>
<dbReference type="EMBL" id="OV696702">
    <property type="protein sequence ID" value="CAH1248961.1"/>
    <property type="molecule type" value="Genomic_DNA"/>
</dbReference>